<dbReference type="Proteomes" id="UP000645555">
    <property type="component" value="Unassembled WGS sequence"/>
</dbReference>
<reference evidence="2" key="1">
    <citation type="journal article" date="2014" name="Int. J. Syst. Evol. Microbiol.">
        <title>Complete genome sequence of Corynebacterium casei LMG S-19264T (=DSM 44701T), isolated from a smear-ripened cheese.</title>
        <authorList>
            <consortium name="US DOE Joint Genome Institute (JGI-PGF)"/>
            <person name="Walter F."/>
            <person name="Albersmeier A."/>
            <person name="Kalinowski J."/>
            <person name="Ruckert C."/>
        </authorList>
    </citation>
    <scope>NUCLEOTIDE SEQUENCE</scope>
    <source>
        <strain evidence="2">JCM 4956</strain>
    </source>
</reference>
<organism evidence="2 3">
    <name type="scientific">Streptomyces fructofermentans</name>
    <dbReference type="NCBI Taxonomy" id="152141"/>
    <lineage>
        <taxon>Bacteria</taxon>
        <taxon>Bacillati</taxon>
        <taxon>Actinomycetota</taxon>
        <taxon>Actinomycetes</taxon>
        <taxon>Kitasatosporales</taxon>
        <taxon>Streptomycetaceae</taxon>
        <taxon>Streptomyces</taxon>
    </lineage>
</organism>
<sequence length="115" mass="11913">MRTTVARGVCRVNATDSGHRRTDVLLCSQHSCTPLPAPVPIHLFPLIRPSHPTGAAAHLRTTCISTRTGTGVPRLSSGVPEVLHPAVPGRDHAAPVPATPSSTTCANPSAKGHPP</sequence>
<comment type="caution">
    <text evidence="2">The sequence shown here is derived from an EMBL/GenBank/DDBJ whole genome shotgun (WGS) entry which is preliminary data.</text>
</comment>
<keyword evidence="3" id="KW-1185">Reference proteome</keyword>
<evidence type="ECO:0000313" key="2">
    <source>
        <dbReference type="EMBL" id="GGX58796.1"/>
    </source>
</evidence>
<feature type="region of interest" description="Disordered" evidence="1">
    <location>
        <begin position="87"/>
        <end position="115"/>
    </location>
</feature>
<dbReference type="EMBL" id="BMWD01000008">
    <property type="protein sequence ID" value="GGX58796.1"/>
    <property type="molecule type" value="Genomic_DNA"/>
</dbReference>
<reference evidence="2" key="2">
    <citation type="submission" date="2020-09" db="EMBL/GenBank/DDBJ databases">
        <authorList>
            <person name="Sun Q."/>
            <person name="Ohkuma M."/>
        </authorList>
    </citation>
    <scope>NUCLEOTIDE SEQUENCE</scope>
    <source>
        <strain evidence="2">JCM 4956</strain>
    </source>
</reference>
<name>A0A918KCT4_9ACTN</name>
<dbReference type="AlphaFoldDB" id="A0A918KCT4"/>
<protein>
    <submittedName>
        <fullName evidence="2">Uncharacterized protein</fullName>
    </submittedName>
</protein>
<evidence type="ECO:0000256" key="1">
    <source>
        <dbReference type="SAM" id="MobiDB-lite"/>
    </source>
</evidence>
<accession>A0A918KCT4</accession>
<proteinExistence type="predicted"/>
<evidence type="ECO:0000313" key="3">
    <source>
        <dbReference type="Proteomes" id="UP000645555"/>
    </source>
</evidence>
<gene>
    <name evidence="2" type="ORF">GCM10010515_28100</name>
</gene>